<organism evidence="2 3">
    <name type="scientific">Agarivorans albus MKT 106</name>
    <dbReference type="NCBI Taxonomy" id="1331007"/>
    <lineage>
        <taxon>Bacteria</taxon>
        <taxon>Pseudomonadati</taxon>
        <taxon>Pseudomonadota</taxon>
        <taxon>Gammaproteobacteria</taxon>
        <taxon>Alteromonadales</taxon>
        <taxon>Alteromonadaceae</taxon>
        <taxon>Agarivorans</taxon>
    </lineage>
</organism>
<evidence type="ECO:0000313" key="3">
    <source>
        <dbReference type="Proteomes" id="UP000014461"/>
    </source>
</evidence>
<dbReference type="AlphaFoldDB" id="R9PRI8"/>
<protein>
    <recommendedName>
        <fullName evidence="4">Outer membrane protein</fullName>
    </recommendedName>
</protein>
<feature type="signal peptide" evidence="1">
    <location>
        <begin position="1"/>
        <end position="22"/>
    </location>
</feature>
<reference evidence="2" key="1">
    <citation type="journal article" date="2013" name="Genome Announc.">
        <title>Draft Genome Sequence of Agarivorans albus Strain MKT 106T, an Agarolytic Marine Bacterium.</title>
        <authorList>
            <person name="Yasuike M."/>
            <person name="Nakamura Y."/>
            <person name="Kai W."/>
            <person name="Fujiwara A."/>
            <person name="Fukui Y."/>
            <person name="Satomi M."/>
            <person name="Sano M."/>
        </authorList>
    </citation>
    <scope>NUCLEOTIDE SEQUENCE [LARGE SCALE GENOMIC DNA]</scope>
</reference>
<dbReference type="OrthoDB" id="8741777at2"/>
<comment type="caution">
    <text evidence="2">The sequence shown here is derived from an EMBL/GenBank/DDBJ whole genome shotgun (WGS) entry which is preliminary data.</text>
</comment>
<evidence type="ECO:0008006" key="4">
    <source>
        <dbReference type="Google" id="ProtNLM"/>
    </source>
</evidence>
<name>R9PRI8_AGAAL</name>
<keyword evidence="1" id="KW-0732">Signal</keyword>
<proteinExistence type="predicted"/>
<sequence length="340" mass="38550">MFKFSIAVLFALAVFVSPTLHAKTLLKPEADSYFSITGGSGITHLDDGASDEQKKQQFRSFDIRFAQHFHKNWRVDLIHANEGHPYNHHRDGFSAHATYVYVPTDWFRLELGAGPYMSFDTTIDETGLELNEKRLGAMSTLAFIYPLKRFSESAHLRLQLNSYLMAARPNGNSLLIGVGWDIDNSDYQRKETRYQWFDDAWVSIINTKINHGGPETKVGYSFDLAKRFHNNLALSLGYIDEGGYNGATDRSGISTQLWKVIPLGKRFEGRMGGGGYFVLDKVEHTSAYDLKGIISFGANYYPSWSFFEDGYLGVSISRVIDRKGHQDDADLFRFSVGKRF</sequence>
<feature type="chain" id="PRO_5004478930" description="Outer membrane protein" evidence="1">
    <location>
        <begin position="23"/>
        <end position="340"/>
    </location>
</feature>
<evidence type="ECO:0000256" key="1">
    <source>
        <dbReference type="SAM" id="SignalP"/>
    </source>
</evidence>
<gene>
    <name evidence="2" type="ORF">AALB_3985</name>
</gene>
<dbReference type="Proteomes" id="UP000014461">
    <property type="component" value="Unassembled WGS sequence"/>
</dbReference>
<keyword evidence="3" id="KW-1185">Reference proteome</keyword>
<evidence type="ECO:0000313" key="2">
    <source>
        <dbReference type="EMBL" id="GAD03905.1"/>
    </source>
</evidence>
<dbReference type="RefSeq" id="WP_016403672.1">
    <property type="nucleotide sequence ID" value="NZ_BARX01000037.1"/>
</dbReference>
<accession>R9PRI8</accession>
<dbReference type="EMBL" id="BARX01000037">
    <property type="protein sequence ID" value="GAD03905.1"/>
    <property type="molecule type" value="Genomic_DNA"/>
</dbReference>